<dbReference type="PANTHER" id="PTHR13887:SF41">
    <property type="entry name" value="THIOREDOXIN SUPERFAMILY PROTEIN"/>
    <property type="match status" value="1"/>
</dbReference>
<dbReference type="EMBL" id="NGUP01000001">
    <property type="protein sequence ID" value="OWS71213.1"/>
    <property type="molecule type" value="Genomic_DNA"/>
</dbReference>
<dbReference type="PANTHER" id="PTHR13887">
    <property type="entry name" value="GLUTATHIONE S-TRANSFERASE KAPPA"/>
    <property type="match status" value="1"/>
</dbReference>
<organism evidence="2 3">
    <name type="scientific">Polynucleobacter campilacus</name>
    <dbReference type="NCBI Taxonomy" id="1743163"/>
    <lineage>
        <taxon>Bacteria</taxon>
        <taxon>Pseudomonadati</taxon>
        <taxon>Pseudomonadota</taxon>
        <taxon>Betaproteobacteria</taxon>
        <taxon>Burkholderiales</taxon>
        <taxon>Burkholderiaceae</taxon>
        <taxon>Polynucleobacter</taxon>
    </lineage>
</organism>
<dbReference type="AlphaFoldDB" id="A0A254PXE8"/>
<dbReference type="GO" id="GO:0016491">
    <property type="term" value="F:oxidoreductase activity"/>
    <property type="evidence" value="ECO:0007669"/>
    <property type="project" value="InterPro"/>
</dbReference>
<evidence type="ECO:0000259" key="1">
    <source>
        <dbReference type="Pfam" id="PF01323"/>
    </source>
</evidence>
<dbReference type="SUPFAM" id="SSF52833">
    <property type="entry name" value="Thioredoxin-like"/>
    <property type="match status" value="1"/>
</dbReference>
<dbReference type="OrthoDB" id="9799122at2"/>
<protein>
    <submittedName>
        <fullName evidence="2">Disulfide bond formation protein DsbA</fullName>
    </submittedName>
</protein>
<dbReference type="Proteomes" id="UP000197528">
    <property type="component" value="Unassembled WGS sequence"/>
</dbReference>
<name>A0A254PXE8_9BURK</name>
<comment type="caution">
    <text evidence="2">The sequence shown here is derived from an EMBL/GenBank/DDBJ whole genome shotgun (WGS) entry which is preliminary data.</text>
</comment>
<dbReference type="InterPro" id="IPR001853">
    <property type="entry name" value="DSBA-like_thioredoxin_dom"/>
</dbReference>
<gene>
    <name evidence="2" type="ORF">CBI31_00390</name>
</gene>
<keyword evidence="3" id="KW-1185">Reference proteome</keyword>
<proteinExistence type="predicted"/>
<accession>A0A254PXE8</accession>
<dbReference type="Gene3D" id="3.40.30.10">
    <property type="entry name" value="Glutaredoxin"/>
    <property type="match status" value="1"/>
</dbReference>
<dbReference type="CDD" id="cd03024">
    <property type="entry name" value="DsbA_FrnE"/>
    <property type="match status" value="1"/>
</dbReference>
<evidence type="ECO:0000313" key="3">
    <source>
        <dbReference type="Proteomes" id="UP000197528"/>
    </source>
</evidence>
<sequence>MKPTIKIHFVSDIGCPWCAVALGTLEQAMERLKDHADFEIHFEPFELNPQMRVGGENAIEYLGKKYGISEQQVKANQANIRERAAAAGFNFHPEGRKKIYNTFDAHRLLYWAGQEHGLASQHRLKREFFSTYFCLAADFDKRENLLDAVQRADLDQGAANQVLEQGLFAKEVRAQEAFYQAQGIHAVPNLILNGEYSLQGAQPLEILEASLKEVIAKSSQVT</sequence>
<reference evidence="2 3" key="1">
    <citation type="submission" date="2017-05" db="EMBL/GenBank/DDBJ databases">
        <title>Genome of Polynucleobacter sp. MWH-Feld-100.</title>
        <authorList>
            <person name="Hahn M.W."/>
        </authorList>
    </citation>
    <scope>NUCLEOTIDE SEQUENCE [LARGE SCALE GENOMIC DNA]</scope>
    <source>
        <strain evidence="2 3">MWH-Feld-100</strain>
    </source>
</reference>
<evidence type="ECO:0000313" key="2">
    <source>
        <dbReference type="EMBL" id="OWS71213.1"/>
    </source>
</evidence>
<dbReference type="Pfam" id="PF01323">
    <property type="entry name" value="DSBA"/>
    <property type="match status" value="1"/>
</dbReference>
<dbReference type="InterPro" id="IPR036249">
    <property type="entry name" value="Thioredoxin-like_sf"/>
</dbReference>
<feature type="domain" description="DSBA-like thioredoxin" evidence="1">
    <location>
        <begin position="7"/>
        <end position="211"/>
    </location>
</feature>